<sequence>MQETNAAIVARLDAKIEDSLRDLVDPSRKFALLDFPNYDNIGDSAIWMGELAYFDRHGMTASYVSEIGTFDGDRMEDAVGNGPIYLSGGGNFGDVWPKFRPFREAVLSRFKGRPIVQLPQTIKFNAQENVDSTARAIEQHGNFTLLVRDQRSLEFARRWFECETRLVPDMAFCIGPVRRPEPRHALLLNLRDDHEAGDQHDTSAALARSGTVQSDWPKEEADFQRRTKHAAILRGLLKGQLGGRARMTELAYRERASRRFDRGIALLGSARQVITDRMHGHIMCVLADIPHCVLDNSYGKTSGLIAAWQTTNSDRAHLASSMEDALHTLDLQRGSTQREASLA</sequence>
<dbReference type="Pfam" id="PF04230">
    <property type="entry name" value="PS_pyruv_trans"/>
    <property type="match status" value="1"/>
</dbReference>
<organism evidence="3">
    <name type="scientific">Aureimonas frigidaquae</name>
    <dbReference type="NCBI Taxonomy" id="424757"/>
    <lineage>
        <taxon>Bacteria</taxon>
        <taxon>Pseudomonadati</taxon>
        <taxon>Pseudomonadota</taxon>
        <taxon>Alphaproteobacteria</taxon>
        <taxon>Hyphomicrobiales</taxon>
        <taxon>Aurantimonadaceae</taxon>
        <taxon>Aureimonas</taxon>
    </lineage>
</organism>
<name>A0A0N7KXM6_9HYPH</name>
<dbReference type="OrthoDB" id="5242601at2"/>
<reference evidence="3" key="1">
    <citation type="journal article" date="2015" name="Proc. Natl. Acad. Sci. U.S.A.">
        <title>Bacterial clade with the ribosomal RNA operon on a small plasmid rather than the chromosome.</title>
        <authorList>
            <person name="Anda M."/>
            <person name="Ohtsubo Y."/>
            <person name="Okubo T."/>
            <person name="Sugawara M."/>
            <person name="Nagata Y."/>
            <person name="Tsuda M."/>
            <person name="Minamisawa K."/>
            <person name="Mitsui H."/>
        </authorList>
    </citation>
    <scope>NUCLEOTIDE SEQUENCE</scope>
    <source>
        <strain evidence="3">JCM 14755</strain>
    </source>
</reference>
<accession>A0A0N7KXM6</accession>
<evidence type="ECO:0000256" key="1">
    <source>
        <dbReference type="SAM" id="MobiDB-lite"/>
    </source>
</evidence>
<evidence type="ECO:0000313" key="3">
    <source>
        <dbReference type="EMBL" id="BAT27345.1"/>
    </source>
</evidence>
<feature type="domain" description="Polysaccharide pyruvyl transferase" evidence="2">
    <location>
        <begin position="40"/>
        <end position="298"/>
    </location>
</feature>
<evidence type="ECO:0000259" key="2">
    <source>
        <dbReference type="Pfam" id="PF04230"/>
    </source>
</evidence>
<dbReference type="EMBL" id="LC066375">
    <property type="protein sequence ID" value="BAT27345.1"/>
    <property type="molecule type" value="Genomic_DNA"/>
</dbReference>
<dbReference type="InterPro" id="IPR007345">
    <property type="entry name" value="Polysacch_pyruvyl_Trfase"/>
</dbReference>
<protein>
    <submittedName>
        <fullName evidence="3">Putative polysaccharide polymerisation protein</fullName>
    </submittedName>
</protein>
<feature type="region of interest" description="Disordered" evidence="1">
    <location>
        <begin position="195"/>
        <end position="219"/>
    </location>
</feature>
<dbReference type="AlphaFoldDB" id="A0A0N7KXM6"/>
<proteinExistence type="predicted"/>